<evidence type="ECO:0000256" key="1">
    <source>
        <dbReference type="ARBA" id="ARBA00009558"/>
    </source>
</evidence>
<reference evidence="11" key="2">
    <citation type="submission" date="2025-08" db="UniProtKB">
        <authorList>
            <consortium name="Ensembl"/>
        </authorList>
    </citation>
    <scope>IDENTIFICATION</scope>
</reference>
<organism evidence="11 12">
    <name type="scientific">Myripristis murdjan</name>
    <name type="common">pinecone soldierfish</name>
    <dbReference type="NCBI Taxonomy" id="586833"/>
    <lineage>
        <taxon>Eukaryota</taxon>
        <taxon>Metazoa</taxon>
        <taxon>Chordata</taxon>
        <taxon>Craniata</taxon>
        <taxon>Vertebrata</taxon>
        <taxon>Euteleostomi</taxon>
        <taxon>Actinopterygii</taxon>
        <taxon>Neopterygii</taxon>
        <taxon>Teleostei</taxon>
        <taxon>Neoteleostei</taxon>
        <taxon>Acanthomorphata</taxon>
        <taxon>Holocentriformes</taxon>
        <taxon>Holocentridae</taxon>
        <taxon>Myripristis</taxon>
    </lineage>
</organism>
<dbReference type="OrthoDB" id="423533at2759"/>
<evidence type="ECO:0000256" key="10">
    <source>
        <dbReference type="RuleBase" id="RU361228"/>
    </source>
</evidence>
<evidence type="ECO:0000256" key="9">
    <source>
        <dbReference type="ARBA" id="ARBA00047597"/>
    </source>
</evidence>
<proteinExistence type="inferred from homology"/>
<dbReference type="GeneTree" id="ENSGT01030000234601"/>
<dbReference type="EC" id="2.4.2.31" evidence="10"/>
<keyword evidence="5" id="KW-0732">Signal</keyword>
<keyword evidence="7 10" id="KW-0520">NAD</keyword>
<dbReference type="Gene3D" id="3.90.176.10">
    <property type="entry name" value="Toxin ADP-ribosyltransferase, Chain A, domain 1"/>
    <property type="match status" value="1"/>
</dbReference>
<dbReference type="Pfam" id="PF01129">
    <property type="entry name" value="ART"/>
    <property type="match status" value="1"/>
</dbReference>
<keyword evidence="2 10" id="KW-0328">Glycosyltransferase</keyword>
<evidence type="ECO:0000313" key="12">
    <source>
        <dbReference type="Proteomes" id="UP000472263"/>
    </source>
</evidence>
<dbReference type="SUPFAM" id="SSF56399">
    <property type="entry name" value="ADP-ribosylation"/>
    <property type="match status" value="1"/>
</dbReference>
<dbReference type="PANTHER" id="PTHR10339">
    <property type="entry name" value="ADP-RIBOSYLTRANSFERASE"/>
    <property type="match status" value="1"/>
</dbReference>
<dbReference type="PRINTS" id="PR00970">
    <property type="entry name" value="RIBTRNSFRASE"/>
</dbReference>
<dbReference type="FunFam" id="3.90.176.10:FF:000001">
    <property type="entry name" value="NAD(P)(+)--arginine ADP-ribosyltransferase"/>
    <property type="match status" value="1"/>
</dbReference>
<evidence type="ECO:0000313" key="11">
    <source>
        <dbReference type="Ensembl" id="ENSMMDP00005042812.1"/>
    </source>
</evidence>
<name>A0A667ZPI7_9TELE</name>
<keyword evidence="12" id="KW-1185">Reference proteome</keyword>
<comment type="similarity">
    <text evidence="1 10">Belongs to the Arg-specific ADP-ribosyltransferase family.</text>
</comment>
<dbReference type="RefSeq" id="XP_029917734.1">
    <property type="nucleotide sequence ID" value="XM_030061874.1"/>
</dbReference>
<keyword evidence="3 10" id="KW-0808">Transferase</keyword>
<keyword evidence="6 10" id="KW-0521">NADP</keyword>
<comment type="catalytic activity">
    <reaction evidence="9 10">
        <text>L-arginyl-[protein] + NAD(+) = N(omega)-(ADP-D-ribosyl)-L-arginyl-[protein] + nicotinamide + H(+)</text>
        <dbReference type="Rhea" id="RHEA:19149"/>
        <dbReference type="Rhea" id="RHEA-COMP:10532"/>
        <dbReference type="Rhea" id="RHEA-COMP:15087"/>
        <dbReference type="ChEBI" id="CHEBI:15378"/>
        <dbReference type="ChEBI" id="CHEBI:17154"/>
        <dbReference type="ChEBI" id="CHEBI:29965"/>
        <dbReference type="ChEBI" id="CHEBI:57540"/>
        <dbReference type="ChEBI" id="CHEBI:142554"/>
        <dbReference type="EC" id="2.4.2.31"/>
    </reaction>
</comment>
<dbReference type="GO" id="GO:0003950">
    <property type="term" value="F:NAD+ poly-ADP-ribosyltransferase activity"/>
    <property type="evidence" value="ECO:0007669"/>
    <property type="project" value="TreeGrafter"/>
</dbReference>
<accession>A0A667ZPI7</accession>
<dbReference type="PANTHER" id="PTHR10339:SF27">
    <property type="entry name" value="NAD(P)(+)--ARGININE ADP-RIBOSYLTRANSFERASE"/>
    <property type="match status" value="1"/>
</dbReference>
<evidence type="ECO:0000256" key="8">
    <source>
        <dbReference type="ARBA" id="ARBA00023157"/>
    </source>
</evidence>
<dbReference type="FunCoup" id="A0A667ZPI7">
    <property type="interactions" value="1175"/>
</dbReference>
<dbReference type="Ensembl" id="ENSMMDT00005043679.1">
    <property type="protein sequence ID" value="ENSMMDP00005042812.1"/>
    <property type="gene ID" value="ENSMMDG00005019718.1"/>
</dbReference>
<dbReference type="InterPro" id="IPR050999">
    <property type="entry name" value="ADP-ribosyltransferase_ARG"/>
</dbReference>
<protein>
    <recommendedName>
        <fullName evidence="10">NAD(P)(+)--arginine ADP-ribosyltransferase</fullName>
        <ecNumber evidence="10">2.4.2.31</ecNumber>
    </recommendedName>
    <alternativeName>
        <fullName evidence="10">Mono(ADP-ribosyl)transferase</fullName>
    </alternativeName>
</protein>
<dbReference type="AlphaFoldDB" id="A0A667ZPI7"/>
<evidence type="ECO:0000256" key="6">
    <source>
        <dbReference type="ARBA" id="ARBA00022857"/>
    </source>
</evidence>
<evidence type="ECO:0000256" key="4">
    <source>
        <dbReference type="ARBA" id="ARBA00022695"/>
    </source>
</evidence>
<dbReference type="InParanoid" id="A0A667ZPI7"/>
<keyword evidence="4" id="KW-0548">Nucleotidyltransferase</keyword>
<dbReference type="InterPro" id="IPR000768">
    <property type="entry name" value="ART"/>
</dbReference>
<dbReference type="Proteomes" id="UP000472263">
    <property type="component" value="Chromosome 1"/>
</dbReference>
<dbReference type="RefSeq" id="XP_029917652.1">
    <property type="nucleotide sequence ID" value="XM_030061792.1"/>
</dbReference>
<evidence type="ECO:0000256" key="5">
    <source>
        <dbReference type="ARBA" id="ARBA00022729"/>
    </source>
</evidence>
<dbReference type="GeneID" id="115366352"/>
<dbReference type="GO" id="GO:0016779">
    <property type="term" value="F:nucleotidyltransferase activity"/>
    <property type="evidence" value="ECO:0007669"/>
    <property type="project" value="UniProtKB-KW"/>
</dbReference>
<dbReference type="PROSITE" id="PS51996">
    <property type="entry name" value="TR_MART"/>
    <property type="match status" value="1"/>
</dbReference>
<reference evidence="11" key="1">
    <citation type="submission" date="2019-06" db="EMBL/GenBank/DDBJ databases">
        <authorList>
            <consortium name="Wellcome Sanger Institute Data Sharing"/>
        </authorList>
    </citation>
    <scope>NUCLEOTIDE SEQUENCE [LARGE SCALE GENOMIC DNA]</scope>
</reference>
<evidence type="ECO:0000256" key="7">
    <source>
        <dbReference type="ARBA" id="ARBA00023027"/>
    </source>
</evidence>
<gene>
    <name evidence="11" type="primary">LOC115366352</name>
</gene>
<evidence type="ECO:0000256" key="2">
    <source>
        <dbReference type="ARBA" id="ARBA00022676"/>
    </source>
</evidence>
<dbReference type="GO" id="GO:0106274">
    <property type="term" value="F:NAD+-protein-arginine ADP-ribosyltransferase activity"/>
    <property type="evidence" value="ECO:0007669"/>
    <property type="project" value="UniProtKB-EC"/>
</dbReference>
<sequence length="273" mass="31630">MAMMAVVAAVIMTYGVVKNAAELGLNDYLSLDMAPNSVDDMYAGCKDKMEIRVKTRYLETEKNKDRNFTQAWAEAERYYNRKWRKWKKGKRPSTALAKEQVMAVFVYTLDKPKVYLDFNNAVRTQKSKYKTMFRYHTLHFYLTDAIQTLNTRKPEAERCLTSYRRVNSYFSKENVLNKMIRFGSFTSSSLGWYPSTSRFGDKSCFEIFTCLGADVSLYSKLGESEREVLIPPYEVFKVTRIKTRSQDKSLSCETVYKVKSTGKSLSNLNCALF</sequence>
<evidence type="ECO:0000256" key="3">
    <source>
        <dbReference type="ARBA" id="ARBA00022679"/>
    </source>
</evidence>
<keyword evidence="8" id="KW-1015">Disulfide bond</keyword>
<reference evidence="11" key="3">
    <citation type="submission" date="2025-09" db="UniProtKB">
        <authorList>
            <consortium name="Ensembl"/>
        </authorList>
    </citation>
    <scope>IDENTIFICATION</scope>
</reference>